<dbReference type="GO" id="GO:0016746">
    <property type="term" value="F:acyltransferase activity"/>
    <property type="evidence" value="ECO:0007669"/>
    <property type="project" value="UniProtKB-KW"/>
</dbReference>
<evidence type="ECO:0000256" key="3">
    <source>
        <dbReference type="ARBA" id="ARBA00023315"/>
    </source>
</evidence>
<evidence type="ECO:0000256" key="2">
    <source>
        <dbReference type="ARBA" id="ARBA00022737"/>
    </source>
</evidence>
<dbReference type="RefSeq" id="WP_132703451.1">
    <property type="nucleotide sequence ID" value="NZ_SLZR01000020.1"/>
</dbReference>
<dbReference type="Gene3D" id="2.160.10.10">
    <property type="entry name" value="Hexapeptide repeat proteins"/>
    <property type="match status" value="1"/>
</dbReference>
<dbReference type="AlphaFoldDB" id="A0A4R3HY97"/>
<evidence type="ECO:0000313" key="5">
    <source>
        <dbReference type="Proteomes" id="UP000295793"/>
    </source>
</evidence>
<gene>
    <name evidence="4" type="ORF">BCF53_12034</name>
</gene>
<comment type="caution">
    <text evidence="4">The sequence shown here is derived from an EMBL/GenBank/DDBJ whole genome shotgun (WGS) entry which is preliminary data.</text>
</comment>
<reference evidence="4 5" key="1">
    <citation type="submission" date="2019-03" db="EMBL/GenBank/DDBJ databases">
        <title>Genomic Encyclopedia of Archaeal and Bacterial Type Strains, Phase II (KMG-II): from individual species to whole genera.</title>
        <authorList>
            <person name="Goeker M."/>
        </authorList>
    </citation>
    <scope>NUCLEOTIDE SEQUENCE [LARGE SCALE GENOMIC DNA]</scope>
    <source>
        <strain evidence="4 5">DSM 15388</strain>
    </source>
</reference>
<evidence type="ECO:0000256" key="1">
    <source>
        <dbReference type="ARBA" id="ARBA00022679"/>
    </source>
</evidence>
<dbReference type="InterPro" id="IPR018357">
    <property type="entry name" value="Hexapep_transf_CS"/>
</dbReference>
<dbReference type="PROSITE" id="PS00101">
    <property type="entry name" value="HEXAPEP_TRANSFERASES"/>
    <property type="match status" value="1"/>
</dbReference>
<keyword evidence="3" id="KW-0012">Acyltransferase</keyword>
<dbReference type="InterPro" id="IPR051159">
    <property type="entry name" value="Hexapeptide_acetyltransf"/>
</dbReference>
<organism evidence="4 5">
    <name type="scientific">Reinekea marinisedimentorum</name>
    <dbReference type="NCBI Taxonomy" id="230495"/>
    <lineage>
        <taxon>Bacteria</taxon>
        <taxon>Pseudomonadati</taxon>
        <taxon>Pseudomonadota</taxon>
        <taxon>Gammaproteobacteria</taxon>
        <taxon>Oceanospirillales</taxon>
        <taxon>Saccharospirillaceae</taxon>
        <taxon>Reinekea</taxon>
    </lineage>
</organism>
<dbReference type="OrthoDB" id="9815592at2"/>
<dbReference type="EMBL" id="SLZR01000020">
    <property type="protein sequence ID" value="TCS37175.1"/>
    <property type="molecule type" value="Genomic_DNA"/>
</dbReference>
<dbReference type="SUPFAM" id="SSF51161">
    <property type="entry name" value="Trimeric LpxA-like enzymes"/>
    <property type="match status" value="1"/>
</dbReference>
<dbReference type="InterPro" id="IPR001451">
    <property type="entry name" value="Hexapep"/>
</dbReference>
<accession>A0A4R3HY97</accession>
<keyword evidence="2" id="KW-0677">Repeat</keyword>
<keyword evidence="5" id="KW-1185">Reference proteome</keyword>
<evidence type="ECO:0000313" key="4">
    <source>
        <dbReference type="EMBL" id="TCS37175.1"/>
    </source>
</evidence>
<proteinExistence type="predicted"/>
<sequence length="194" mass="21753">MKNTIAESTNVRPGTNPIIFKARLVLNSIRSFMFINFRCRWVKTEGMLRIPWSVDVWAPHKDVTFGHRVQLGKNSLIQCDIHFANDILVARNVAFVGRDDHRFDALGRTIWDSPRGDSYKTYVEDDVWIGHGAIIIAGVRIGKGAIVAAGSVLTKDVEPYSIVAGNPAREIKKRFSADEIVSHEIMLADGHNKK</sequence>
<dbReference type="InterPro" id="IPR011004">
    <property type="entry name" value="Trimer_LpxA-like_sf"/>
</dbReference>
<dbReference type="PANTHER" id="PTHR23416">
    <property type="entry name" value="SIALIC ACID SYNTHASE-RELATED"/>
    <property type="match status" value="1"/>
</dbReference>
<dbReference type="Proteomes" id="UP000295793">
    <property type="component" value="Unassembled WGS sequence"/>
</dbReference>
<keyword evidence="1 4" id="KW-0808">Transferase</keyword>
<protein>
    <submittedName>
        <fullName evidence="4">Acetyltransferase-like isoleucine patch superfamily enzyme</fullName>
    </submittedName>
</protein>
<name>A0A4R3HY97_9GAMM</name>
<dbReference type="Pfam" id="PF00132">
    <property type="entry name" value="Hexapep"/>
    <property type="match status" value="1"/>
</dbReference>